<dbReference type="CDD" id="cd00067">
    <property type="entry name" value="GAL4"/>
    <property type="match status" value="1"/>
</dbReference>
<evidence type="ECO:0000259" key="1">
    <source>
        <dbReference type="PROSITE" id="PS50048"/>
    </source>
</evidence>
<gene>
    <name evidence="2" type="ORF">COEREDRAFT_42805</name>
</gene>
<proteinExistence type="predicted"/>
<dbReference type="SUPFAM" id="SSF57701">
    <property type="entry name" value="Zn2/Cys6 DNA-binding domain"/>
    <property type="match status" value="1"/>
</dbReference>
<feature type="non-terminal residue" evidence="2">
    <location>
        <position position="58"/>
    </location>
</feature>
<dbReference type="Pfam" id="PF00172">
    <property type="entry name" value="Zn_clus"/>
    <property type="match status" value="1"/>
</dbReference>
<name>A0A2G5BBI0_COERN</name>
<accession>A0A2G5BBI0</accession>
<dbReference type="Gene3D" id="4.10.240.10">
    <property type="entry name" value="Zn(2)-C6 fungal-type DNA-binding domain"/>
    <property type="match status" value="1"/>
</dbReference>
<dbReference type="PROSITE" id="PS00463">
    <property type="entry name" value="ZN2_CY6_FUNGAL_1"/>
    <property type="match status" value="1"/>
</dbReference>
<dbReference type="AlphaFoldDB" id="A0A2G5BBI0"/>
<protein>
    <recommendedName>
        <fullName evidence="1">Zn(2)-C6 fungal-type domain-containing protein</fullName>
    </recommendedName>
</protein>
<evidence type="ECO:0000313" key="3">
    <source>
        <dbReference type="Proteomes" id="UP000242474"/>
    </source>
</evidence>
<evidence type="ECO:0000313" key="2">
    <source>
        <dbReference type="EMBL" id="PIA16374.1"/>
    </source>
</evidence>
<dbReference type="OrthoDB" id="39175at2759"/>
<organism evidence="2 3">
    <name type="scientific">Coemansia reversa (strain ATCC 12441 / NRRL 1564)</name>
    <dbReference type="NCBI Taxonomy" id="763665"/>
    <lineage>
        <taxon>Eukaryota</taxon>
        <taxon>Fungi</taxon>
        <taxon>Fungi incertae sedis</taxon>
        <taxon>Zoopagomycota</taxon>
        <taxon>Kickxellomycotina</taxon>
        <taxon>Kickxellomycetes</taxon>
        <taxon>Kickxellales</taxon>
        <taxon>Kickxellaceae</taxon>
        <taxon>Coemansia</taxon>
    </lineage>
</organism>
<keyword evidence="3" id="KW-1185">Reference proteome</keyword>
<dbReference type="EMBL" id="KZ303500">
    <property type="protein sequence ID" value="PIA16374.1"/>
    <property type="molecule type" value="Genomic_DNA"/>
</dbReference>
<sequence>MADAKVRGEAAGSQPVRLMLSCDKCRQKKIRCNGAKPACSSCQRCSAVCHYSPVGPRK</sequence>
<dbReference type="PROSITE" id="PS50048">
    <property type="entry name" value="ZN2_CY6_FUNGAL_2"/>
    <property type="match status" value="1"/>
</dbReference>
<reference evidence="2 3" key="1">
    <citation type="journal article" date="2015" name="Genome Biol. Evol.">
        <title>Phylogenomic analyses indicate that early fungi evolved digesting cell walls of algal ancestors of land plants.</title>
        <authorList>
            <person name="Chang Y."/>
            <person name="Wang S."/>
            <person name="Sekimoto S."/>
            <person name="Aerts A.L."/>
            <person name="Choi C."/>
            <person name="Clum A."/>
            <person name="LaButti K.M."/>
            <person name="Lindquist E.A."/>
            <person name="Yee Ngan C."/>
            <person name="Ohm R.A."/>
            <person name="Salamov A.A."/>
            <person name="Grigoriev I.V."/>
            <person name="Spatafora J.W."/>
            <person name="Berbee M.L."/>
        </authorList>
    </citation>
    <scope>NUCLEOTIDE SEQUENCE [LARGE SCALE GENOMIC DNA]</scope>
    <source>
        <strain evidence="2 3">NRRL 1564</strain>
    </source>
</reference>
<dbReference type="InterPro" id="IPR001138">
    <property type="entry name" value="Zn2Cys6_DnaBD"/>
</dbReference>
<dbReference type="GO" id="GO:0008270">
    <property type="term" value="F:zinc ion binding"/>
    <property type="evidence" value="ECO:0007669"/>
    <property type="project" value="InterPro"/>
</dbReference>
<feature type="domain" description="Zn(2)-C6 fungal-type" evidence="1">
    <location>
        <begin position="21"/>
        <end position="51"/>
    </location>
</feature>
<dbReference type="InterPro" id="IPR036864">
    <property type="entry name" value="Zn2-C6_fun-type_DNA-bd_sf"/>
</dbReference>
<dbReference type="Proteomes" id="UP000242474">
    <property type="component" value="Unassembled WGS sequence"/>
</dbReference>
<dbReference type="GO" id="GO:0000981">
    <property type="term" value="F:DNA-binding transcription factor activity, RNA polymerase II-specific"/>
    <property type="evidence" value="ECO:0007669"/>
    <property type="project" value="InterPro"/>
</dbReference>
<dbReference type="SMART" id="SM00066">
    <property type="entry name" value="GAL4"/>
    <property type="match status" value="1"/>
</dbReference>